<dbReference type="Pfam" id="PF05970">
    <property type="entry name" value="PIF1"/>
    <property type="match status" value="1"/>
</dbReference>
<dbReference type="InterPro" id="IPR027417">
    <property type="entry name" value="P-loop_NTPase"/>
</dbReference>
<feature type="domain" description="DNA helicase Pif1-like DEAD-box helicase" evidence="2">
    <location>
        <begin position="407"/>
        <end position="623"/>
    </location>
</feature>
<dbReference type="PANTHER" id="PTHR10492">
    <property type="match status" value="1"/>
</dbReference>
<dbReference type="GO" id="GO:0006310">
    <property type="term" value="P:DNA recombination"/>
    <property type="evidence" value="ECO:0007669"/>
    <property type="project" value="UniProtKB-KW"/>
</dbReference>
<accession>A0A180H479</accession>
<evidence type="ECO:0000256" key="1">
    <source>
        <dbReference type="RuleBase" id="RU363044"/>
    </source>
</evidence>
<gene>
    <name evidence="3" type="ORF">PTTG_25306</name>
</gene>
<keyword evidence="1" id="KW-0067">ATP-binding</keyword>
<reference evidence="4 5" key="3">
    <citation type="journal article" date="2017" name="G3 (Bethesda)">
        <title>Comparative analysis highlights variable genome content of wheat rusts and divergence of the mating loci.</title>
        <authorList>
            <person name="Cuomo C.A."/>
            <person name="Bakkeren G."/>
            <person name="Khalil H.B."/>
            <person name="Panwar V."/>
            <person name="Joly D."/>
            <person name="Linning R."/>
            <person name="Sakthikumar S."/>
            <person name="Song X."/>
            <person name="Adiconis X."/>
            <person name="Fan L."/>
            <person name="Goldberg J.M."/>
            <person name="Levin J.Z."/>
            <person name="Young S."/>
            <person name="Zeng Q."/>
            <person name="Anikster Y."/>
            <person name="Bruce M."/>
            <person name="Wang M."/>
            <person name="Yin C."/>
            <person name="McCallum B."/>
            <person name="Szabo L.J."/>
            <person name="Hulbert S."/>
            <person name="Chen X."/>
            <person name="Fellers J.P."/>
        </authorList>
    </citation>
    <scope>NUCLEOTIDE SEQUENCE</scope>
    <source>
        <strain evidence="4">isolate 1-1 / race 1 (BBBD)</strain>
        <strain evidence="5">Isolate 1-1 / race 1 (BBBD)</strain>
    </source>
</reference>
<dbReference type="GO" id="GO:0006281">
    <property type="term" value="P:DNA repair"/>
    <property type="evidence" value="ECO:0007669"/>
    <property type="project" value="UniProtKB-KW"/>
</dbReference>
<evidence type="ECO:0000313" key="4">
    <source>
        <dbReference type="EnsemblFungi" id="PTTG_25306-t43_1-p1"/>
    </source>
</evidence>
<comment type="cofactor">
    <cofactor evidence="1">
        <name>Mg(2+)</name>
        <dbReference type="ChEBI" id="CHEBI:18420"/>
    </cofactor>
</comment>
<dbReference type="STRING" id="630390.A0A180H479"/>
<dbReference type="EMBL" id="ADAS02000002">
    <property type="protein sequence ID" value="OAV99820.1"/>
    <property type="molecule type" value="Genomic_DNA"/>
</dbReference>
<dbReference type="GO" id="GO:0000723">
    <property type="term" value="P:telomere maintenance"/>
    <property type="evidence" value="ECO:0007669"/>
    <property type="project" value="InterPro"/>
</dbReference>
<reference evidence="4" key="4">
    <citation type="submission" date="2025-05" db="UniProtKB">
        <authorList>
            <consortium name="EnsemblFungi"/>
        </authorList>
    </citation>
    <scope>IDENTIFICATION</scope>
    <source>
        <strain evidence="4">isolate 1-1 / race 1 (BBBD)</strain>
    </source>
</reference>
<evidence type="ECO:0000313" key="3">
    <source>
        <dbReference type="EMBL" id="OAV99820.1"/>
    </source>
</evidence>
<reference evidence="3" key="2">
    <citation type="submission" date="2016-05" db="EMBL/GenBank/DDBJ databases">
        <title>Comparative analysis highlights variable genome content of wheat rusts and divergence of the mating loci.</title>
        <authorList>
            <person name="Cuomo C.A."/>
            <person name="Bakkeren G."/>
            <person name="Szabo L."/>
            <person name="Khalil H."/>
            <person name="Joly D."/>
            <person name="Goldberg J."/>
            <person name="Young S."/>
            <person name="Zeng Q."/>
            <person name="Fellers J."/>
        </authorList>
    </citation>
    <scope>NUCLEOTIDE SEQUENCE [LARGE SCALE GENOMIC DNA]</scope>
    <source>
        <strain evidence="3">1-1 BBBD Race 1</strain>
    </source>
</reference>
<dbReference type="Gene3D" id="3.40.50.300">
    <property type="entry name" value="P-loop containing nucleotide triphosphate hydrolases"/>
    <property type="match status" value="1"/>
</dbReference>
<dbReference type="Proteomes" id="UP000005240">
    <property type="component" value="Unassembled WGS sequence"/>
</dbReference>
<name>A0A180H479_PUCT1</name>
<dbReference type="SUPFAM" id="SSF52540">
    <property type="entry name" value="P-loop containing nucleoside triphosphate hydrolases"/>
    <property type="match status" value="1"/>
</dbReference>
<dbReference type="InterPro" id="IPR010285">
    <property type="entry name" value="DNA_helicase_pif1-like_DEAD"/>
</dbReference>
<organism evidence="3">
    <name type="scientific">Puccinia triticina (isolate 1-1 / race 1 (BBBD))</name>
    <name type="common">Brown leaf rust fungus</name>
    <dbReference type="NCBI Taxonomy" id="630390"/>
    <lineage>
        <taxon>Eukaryota</taxon>
        <taxon>Fungi</taxon>
        <taxon>Dikarya</taxon>
        <taxon>Basidiomycota</taxon>
        <taxon>Pucciniomycotina</taxon>
        <taxon>Pucciniomycetes</taxon>
        <taxon>Pucciniales</taxon>
        <taxon>Pucciniaceae</taxon>
        <taxon>Puccinia</taxon>
    </lineage>
</organism>
<keyword evidence="1" id="KW-0378">Hydrolase</keyword>
<keyword evidence="1" id="KW-0233">DNA recombination</keyword>
<dbReference type="GO" id="GO:0043139">
    <property type="term" value="F:5'-3' DNA helicase activity"/>
    <property type="evidence" value="ECO:0007669"/>
    <property type="project" value="UniProtKB-EC"/>
</dbReference>
<keyword evidence="1" id="KW-0227">DNA damage</keyword>
<dbReference type="PANTHER" id="PTHR10492:SF57">
    <property type="entry name" value="ATP-DEPENDENT DNA HELICASE"/>
    <property type="match status" value="1"/>
</dbReference>
<keyword evidence="1" id="KW-0347">Helicase</keyword>
<evidence type="ECO:0000313" key="5">
    <source>
        <dbReference type="Proteomes" id="UP000005240"/>
    </source>
</evidence>
<keyword evidence="1" id="KW-0234">DNA repair</keyword>
<evidence type="ECO:0000259" key="2">
    <source>
        <dbReference type="Pfam" id="PF05970"/>
    </source>
</evidence>
<dbReference type="GO" id="GO:0016787">
    <property type="term" value="F:hydrolase activity"/>
    <property type="evidence" value="ECO:0007669"/>
    <property type="project" value="UniProtKB-KW"/>
</dbReference>
<proteinExistence type="inferred from homology"/>
<keyword evidence="1" id="KW-0547">Nucleotide-binding</keyword>
<dbReference type="EC" id="5.6.2.3" evidence="1"/>
<comment type="catalytic activity">
    <reaction evidence="1">
        <text>ATP + H2O = ADP + phosphate + H(+)</text>
        <dbReference type="Rhea" id="RHEA:13065"/>
        <dbReference type="ChEBI" id="CHEBI:15377"/>
        <dbReference type="ChEBI" id="CHEBI:15378"/>
        <dbReference type="ChEBI" id="CHEBI:30616"/>
        <dbReference type="ChEBI" id="CHEBI:43474"/>
        <dbReference type="ChEBI" id="CHEBI:456216"/>
        <dbReference type="EC" id="5.6.2.3"/>
    </reaction>
</comment>
<protein>
    <recommendedName>
        <fullName evidence="1">ATP-dependent DNA helicase</fullName>
        <ecNumber evidence="1">5.6.2.3</ecNumber>
    </recommendedName>
</protein>
<dbReference type="OrthoDB" id="2506889at2759"/>
<dbReference type="EnsemblFungi" id="PTTG_25306-t43_1">
    <property type="protein sequence ID" value="PTTG_25306-t43_1-p1"/>
    <property type="gene ID" value="PTTG_25306"/>
</dbReference>
<sequence length="646" mass="72562">MLHGPCRGRPCWNGKNCKLGYPKPFSDRTVNVDGAYPVYLQRDTGRTIVKHTTTFNNGHVVPYCPFLSRAFNCHINVEIPVNTSAIKYLYKYITKGHDRLTMLVDDGDEVKSFLEGRYISAPEACWRLFQFPLSGRSPSVTRLNIHDADEQLVYFTGREGAEGQINSGKANQTSLTQWFTLNTEDSIGADGRHARTLLYKEIPGYFSWSKSKQEWLPRKTKVDVVGRIFSVSYLAGEKFYMRTLLLHRKAVTSHRDLRTVDGQLCDDYRSACNELGLLVHLDHHIVNNFLYDKALSKASSVRSGYQLTGYFAMICIHAPPSDPIVLFNKHYLNFTDDCNRIDMKKRFSRTLTDKERLLEGMGGDLTSAGLKLKKREVRLLVRMNAESTESEDRRSIKPRLQAVKSTFNQNQLNFYNEVNLAIRRPGGTCFYLDGPGGTGKTYLLNTIIDLCSLEGKKVLAVASSGVAALLLKNGQTAHSAFNIPVDAPEGSKCPVEDNTILGETLKSTNVIIWDEIVTIHKNSIDAVNRTLKRLCLSEENFGGKVVIFSGDFRQILPVVKYNKYPPAYNATIKSSSIWLQVNQHRLVENMRLADALRGGSYNQNVEFSKSLLALGEGTNQDKDMSVVELPSINVKSHPTRSKCATS</sequence>
<dbReference type="VEuPathDB" id="FungiDB:PTTG_25306"/>
<comment type="similarity">
    <text evidence="1">Belongs to the helicase family.</text>
</comment>
<dbReference type="GO" id="GO:0005524">
    <property type="term" value="F:ATP binding"/>
    <property type="evidence" value="ECO:0007669"/>
    <property type="project" value="UniProtKB-KW"/>
</dbReference>
<dbReference type="AlphaFoldDB" id="A0A180H479"/>
<keyword evidence="5" id="KW-1185">Reference proteome</keyword>
<reference evidence="3" key="1">
    <citation type="submission" date="2009-11" db="EMBL/GenBank/DDBJ databases">
        <authorList>
            <consortium name="The Broad Institute Genome Sequencing Platform"/>
            <person name="Ward D."/>
            <person name="Feldgarden M."/>
            <person name="Earl A."/>
            <person name="Young S.K."/>
            <person name="Zeng Q."/>
            <person name="Koehrsen M."/>
            <person name="Alvarado L."/>
            <person name="Berlin A."/>
            <person name="Bochicchio J."/>
            <person name="Borenstein D."/>
            <person name="Chapman S.B."/>
            <person name="Chen Z."/>
            <person name="Engels R."/>
            <person name="Freedman E."/>
            <person name="Gellesch M."/>
            <person name="Goldberg J."/>
            <person name="Griggs A."/>
            <person name="Gujja S."/>
            <person name="Heilman E."/>
            <person name="Heiman D."/>
            <person name="Hepburn T."/>
            <person name="Howarth C."/>
            <person name="Jen D."/>
            <person name="Larson L."/>
            <person name="Lewis B."/>
            <person name="Mehta T."/>
            <person name="Park D."/>
            <person name="Pearson M."/>
            <person name="Roberts A."/>
            <person name="Saif S."/>
            <person name="Shea T."/>
            <person name="Shenoy N."/>
            <person name="Sisk P."/>
            <person name="Stolte C."/>
            <person name="Sykes S."/>
            <person name="Thomson T."/>
            <person name="Walk T."/>
            <person name="White J."/>
            <person name="Yandava C."/>
            <person name="Izard J."/>
            <person name="Baranova O.V."/>
            <person name="Blanton J.M."/>
            <person name="Tanner A.C."/>
            <person name="Dewhirst F.E."/>
            <person name="Haas B."/>
            <person name="Nusbaum C."/>
            <person name="Birren B."/>
        </authorList>
    </citation>
    <scope>NUCLEOTIDE SEQUENCE [LARGE SCALE GENOMIC DNA]</scope>
    <source>
        <strain evidence="3">1-1 BBBD Race 1</strain>
    </source>
</reference>